<dbReference type="GO" id="GO:0008360">
    <property type="term" value="P:regulation of cell shape"/>
    <property type="evidence" value="ECO:0007669"/>
    <property type="project" value="UniProtKB-UniRule"/>
</dbReference>
<reference evidence="10 11" key="1">
    <citation type="journal article" date="2016" name="Nat. Commun.">
        <title>Thousands of microbial genomes shed light on interconnected biogeochemical processes in an aquifer system.</title>
        <authorList>
            <person name="Anantharaman K."/>
            <person name="Brown C.T."/>
            <person name="Hug L.A."/>
            <person name="Sharon I."/>
            <person name="Castelle C.J."/>
            <person name="Probst A.J."/>
            <person name="Thomas B.C."/>
            <person name="Singh A."/>
            <person name="Wilkins M.J."/>
            <person name="Karaoz U."/>
            <person name="Brodie E.L."/>
            <person name="Williams K.H."/>
            <person name="Hubbard S.S."/>
            <person name="Banfield J.F."/>
        </authorList>
    </citation>
    <scope>NUCLEOTIDE SEQUENCE [LARGE SCALE GENOMIC DNA]</scope>
</reference>
<feature type="transmembrane region" description="Helical" evidence="8">
    <location>
        <begin position="138"/>
        <end position="156"/>
    </location>
</feature>
<dbReference type="GO" id="GO:0034204">
    <property type="term" value="P:lipid translocation"/>
    <property type="evidence" value="ECO:0007669"/>
    <property type="project" value="TreeGrafter"/>
</dbReference>
<keyword evidence="5 8" id="KW-0573">Peptidoglycan synthesis</keyword>
<keyword evidence="2 8" id="KW-1003">Cell membrane</keyword>
<dbReference type="CDD" id="cd13123">
    <property type="entry name" value="MATE_MurJ_like"/>
    <property type="match status" value="1"/>
</dbReference>
<feature type="transmembrane region" description="Helical" evidence="8">
    <location>
        <begin position="282"/>
        <end position="300"/>
    </location>
</feature>
<dbReference type="PANTHER" id="PTHR47019">
    <property type="entry name" value="LIPID II FLIPPASE MURJ"/>
    <property type="match status" value="1"/>
</dbReference>
<comment type="similarity">
    <text evidence="8 9">Belongs to the MurJ/MviN family.</text>
</comment>
<feature type="transmembrane region" description="Helical" evidence="8">
    <location>
        <begin position="391"/>
        <end position="411"/>
    </location>
</feature>
<evidence type="ECO:0000256" key="9">
    <source>
        <dbReference type="PIRNR" id="PIRNR002869"/>
    </source>
</evidence>
<feature type="transmembrane region" description="Helical" evidence="8">
    <location>
        <begin position="418"/>
        <end position="442"/>
    </location>
</feature>
<evidence type="ECO:0000256" key="8">
    <source>
        <dbReference type="HAMAP-Rule" id="MF_02078"/>
    </source>
</evidence>
<dbReference type="GO" id="GO:0071555">
    <property type="term" value="P:cell wall organization"/>
    <property type="evidence" value="ECO:0007669"/>
    <property type="project" value="UniProtKB-UniRule"/>
</dbReference>
<keyword evidence="3 8" id="KW-0812">Transmembrane</keyword>
<dbReference type="GO" id="GO:0005886">
    <property type="term" value="C:plasma membrane"/>
    <property type="evidence" value="ECO:0007669"/>
    <property type="project" value="UniProtKB-SubCell"/>
</dbReference>
<keyword evidence="4 8" id="KW-0133">Cell shape</keyword>
<dbReference type="InterPro" id="IPR004268">
    <property type="entry name" value="MurJ"/>
</dbReference>
<evidence type="ECO:0000256" key="4">
    <source>
        <dbReference type="ARBA" id="ARBA00022960"/>
    </source>
</evidence>
<evidence type="ECO:0000313" key="10">
    <source>
        <dbReference type="EMBL" id="OGK39809.1"/>
    </source>
</evidence>
<organism evidence="10 11">
    <name type="scientific">Candidatus Roizmanbacteria bacterium RIFCSPHIGHO2_12_FULL_44_10</name>
    <dbReference type="NCBI Taxonomy" id="1802054"/>
    <lineage>
        <taxon>Bacteria</taxon>
        <taxon>Candidatus Roizmaniibacteriota</taxon>
    </lineage>
</organism>
<feature type="transmembrane region" description="Helical" evidence="8">
    <location>
        <begin position="358"/>
        <end position="379"/>
    </location>
</feature>
<dbReference type="InterPro" id="IPR051050">
    <property type="entry name" value="Lipid_II_flippase_MurJ/MviN"/>
</dbReference>
<keyword evidence="8 9" id="KW-0961">Cell wall biogenesis/degradation</keyword>
<sequence length="542" mass="62009">MERILSRTKKIIFQKQRDILSSAIIISAMIVLSRVFGLIRYRTLATYFTKEELDIFFASFRLPDFVFEMLITGALSAAFIPIIIKYKKNPETLHKNVSSIINLIMISLFIVMAITFIAAEPIMRIITPGFSDAQLKNVIVLSRILIISQLPFLVLGNIVSGIAQANRMFMVTAIAPVVYNIGIILGAIFLSDHFWIYGPAIGVVIGAFLFFFVQFPVIYFLKFDYQINRFDRSTIKEFITLFIPRTLSVLTNQIDLTIDLTLATLLGPGSYTIFFFSQHLQLFPVSFVGMAFGQASLPYVSRLYKDNKLAAIRRLFVDSILQLFYISVPLAFFFIFARTPIVRIVFGGRKFDWIGTNLTAFTLSVFALSIPAHTIFYFITRSFYATHDTKTPFFINFFTVFINITLSYLFIFVFKWPVWALALSFSVAITINVIILMIAFYYKIGGYSLTKLFKNTIKIYLTAFLASLAPYFMLKVLDELIIDTARTINVFILLSAVFALFGICYLFFSWLFTVEEVYILGKLFSKIRELKRQIEEVSSEPG</sequence>
<evidence type="ECO:0000256" key="7">
    <source>
        <dbReference type="ARBA" id="ARBA00023136"/>
    </source>
</evidence>
<feature type="transmembrane region" description="Helical" evidence="8">
    <location>
        <begin position="168"/>
        <end position="190"/>
    </location>
</feature>
<feature type="transmembrane region" description="Helical" evidence="8">
    <location>
        <begin position="65"/>
        <end position="84"/>
    </location>
</feature>
<dbReference type="NCBIfam" id="TIGR01695">
    <property type="entry name" value="murJ_mviN"/>
    <property type="match status" value="1"/>
</dbReference>
<evidence type="ECO:0000256" key="3">
    <source>
        <dbReference type="ARBA" id="ARBA00022692"/>
    </source>
</evidence>
<name>A0A1F7I8Y4_9BACT</name>
<keyword evidence="7 8" id="KW-0472">Membrane</keyword>
<dbReference type="PANTHER" id="PTHR47019:SF1">
    <property type="entry name" value="LIPID II FLIPPASE MURJ"/>
    <property type="match status" value="1"/>
</dbReference>
<dbReference type="PIRSF" id="PIRSF002869">
    <property type="entry name" value="MviN"/>
    <property type="match status" value="1"/>
</dbReference>
<feature type="transmembrane region" description="Helical" evidence="8">
    <location>
        <begin position="457"/>
        <end position="477"/>
    </location>
</feature>
<dbReference type="GO" id="GO:0015648">
    <property type="term" value="F:lipid-linked peptidoglycan transporter activity"/>
    <property type="evidence" value="ECO:0007669"/>
    <property type="project" value="UniProtKB-UniRule"/>
</dbReference>
<dbReference type="AlphaFoldDB" id="A0A1F7I8Y4"/>
<comment type="function">
    <text evidence="8 9">Involved in peptidoglycan biosynthesis. Transports lipid-linked peptidoglycan precursors from the inner to the outer leaflet of the cytoplasmic membrane.</text>
</comment>
<comment type="subcellular location">
    <subcellularLocation>
        <location evidence="1 8">Cell membrane</location>
        <topology evidence="1 8">Multi-pass membrane protein</topology>
    </subcellularLocation>
</comment>
<feature type="transmembrane region" description="Helical" evidence="8">
    <location>
        <begin position="96"/>
        <end position="118"/>
    </location>
</feature>
<dbReference type="PRINTS" id="PR01806">
    <property type="entry name" value="VIRFACTRMVIN"/>
</dbReference>
<dbReference type="GO" id="GO:0009252">
    <property type="term" value="P:peptidoglycan biosynthetic process"/>
    <property type="evidence" value="ECO:0007669"/>
    <property type="project" value="UniProtKB-UniRule"/>
</dbReference>
<evidence type="ECO:0000256" key="6">
    <source>
        <dbReference type="ARBA" id="ARBA00022989"/>
    </source>
</evidence>
<keyword evidence="8 9" id="KW-0813">Transport</keyword>
<evidence type="ECO:0000256" key="2">
    <source>
        <dbReference type="ARBA" id="ARBA00022475"/>
    </source>
</evidence>
<comment type="caution">
    <text evidence="10">The sequence shown here is derived from an EMBL/GenBank/DDBJ whole genome shotgun (WGS) entry which is preliminary data.</text>
</comment>
<proteinExistence type="inferred from homology"/>
<gene>
    <name evidence="8" type="primary">murJ</name>
    <name evidence="10" type="ORF">A3F34_01090</name>
</gene>
<feature type="transmembrane region" description="Helical" evidence="8">
    <location>
        <begin position="20"/>
        <end position="39"/>
    </location>
</feature>
<evidence type="ECO:0000256" key="5">
    <source>
        <dbReference type="ARBA" id="ARBA00022984"/>
    </source>
</evidence>
<feature type="transmembrane region" description="Helical" evidence="8">
    <location>
        <begin position="196"/>
        <end position="221"/>
    </location>
</feature>
<evidence type="ECO:0000313" key="11">
    <source>
        <dbReference type="Proteomes" id="UP000179024"/>
    </source>
</evidence>
<feature type="transmembrane region" description="Helical" evidence="8">
    <location>
        <begin position="489"/>
        <end position="512"/>
    </location>
</feature>
<dbReference type="UniPathway" id="UPA00219"/>
<dbReference type="Pfam" id="PF03023">
    <property type="entry name" value="MurJ"/>
    <property type="match status" value="1"/>
</dbReference>
<feature type="transmembrane region" description="Helical" evidence="8">
    <location>
        <begin position="320"/>
        <end position="337"/>
    </location>
</feature>
<comment type="pathway">
    <text evidence="8">Cell wall biogenesis; peptidoglycan biosynthesis.</text>
</comment>
<evidence type="ECO:0000256" key="1">
    <source>
        <dbReference type="ARBA" id="ARBA00004651"/>
    </source>
</evidence>
<protein>
    <recommendedName>
        <fullName evidence="8">Probable lipid II flippase MurJ</fullName>
    </recommendedName>
</protein>
<accession>A0A1F7I8Y4</accession>
<dbReference type="EMBL" id="MGAE01000013">
    <property type="protein sequence ID" value="OGK39809.1"/>
    <property type="molecule type" value="Genomic_DNA"/>
</dbReference>
<dbReference type="HAMAP" id="MF_02078">
    <property type="entry name" value="MurJ_MviN"/>
    <property type="match status" value="1"/>
</dbReference>
<dbReference type="Proteomes" id="UP000179024">
    <property type="component" value="Unassembled WGS sequence"/>
</dbReference>
<keyword evidence="6 8" id="KW-1133">Transmembrane helix</keyword>